<dbReference type="Gene3D" id="3.40.190.10">
    <property type="entry name" value="Periplasmic binding protein-like II"/>
    <property type="match status" value="2"/>
</dbReference>
<protein>
    <submittedName>
        <fullName evidence="6">Taurine transport protein, ABC superfamily, peri_binding component</fullName>
    </submittedName>
</protein>
<feature type="chain" id="PRO_5016779238" evidence="4">
    <location>
        <begin position="27"/>
        <end position="338"/>
    </location>
</feature>
<name>A0A375C6Y0_9BURK</name>
<dbReference type="RefSeq" id="WP_116339658.1">
    <property type="nucleotide sequence ID" value="NZ_LT976857.1"/>
</dbReference>
<feature type="signal peptide" evidence="4">
    <location>
        <begin position="1"/>
        <end position="26"/>
    </location>
</feature>
<accession>A0A375C6Y0</accession>
<dbReference type="NCBIfam" id="TIGR01729">
    <property type="entry name" value="taurine_ABC_bnd"/>
    <property type="match status" value="1"/>
</dbReference>
<feature type="domain" description="Solute-binding protein family 3/N-terminal" evidence="5">
    <location>
        <begin position="33"/>
        <end position="251"/>
    </location>
</feature>
<dbReference type="InterPro" id="IPR010068">
    <property type="entry name" value="Peri-bd_TauA"/>
</dbReference>
<dbReference type="InterPro" id="IPR015168">
    <property type="entry name" value="SsuA/THI5"/>
</dbReference>
<evidence type="ECO:0000256" key="2">
    <source>
        <dbReference type="ARBA" id="ARBA00010742"/>
    </source>
</evidence>
<dbReference type="Proteomes" id="UP000256297">
    <property type="component" value="Chromosome CBM2589_a"/>
</dbReference>
<gene>
    <name evidence="6" type="primary">tauA</name>
    <name evidence="6" type="ORF">CBM2589_A70018</name>
</gene>
<evidence type="ECO:0000259" key="5">
    <source>
        <dbReference type="SMART" id="SM00062"/>
    </source>
</evidence>
<proteinExistence type="inferred from homology"/>
<dbReference type="SUPFAM" id="SSF53850">
    <property type="entry name" value="Periplasmic binding protein-like II"/>
    <property type="match status" value="1"/>
</dbReference>
<comment type="similarity">
    <text evidence="2">Belongs to the bacterial solute-binding protein SsuA/TauA family.</text>
</comment>
<organism evidence="6">
    <name type="scientific">Cupriavidus taiwanensis</name>
    <dbReference type="NCBI Taxonomy" id="164546"/>
    <lineage>
        <taxon>Bacteria</taxon>
        <taxon>Pseudomonadati</taxon>
        <taxon>Pseudomonadota</taxon>
        <taxon>Betaproteobacteria</taxon>
        <taxon>Burkholderiales</taxon>
        <taxon>Burkholderiaceae</taxon>
        <taxon>Cupriavidus</taxon>
    </lineage>
</organism>
<dbReference type="PANTHER" id="PTHR30024:SF47">
    <property type="entry name" value="TAURINE-BINDING PERIPLASMIC PROTEIN"/>
    <property type="match status" value="1"/>
</dbReference>
<dbReference type="PANTHER" id="PTHR30024">
    <property type="entry name" value="ALIPHATIC SULFONATES-BINDING PROTEIN-RELATED"/>
    <property type="match status" value="1"/>
</dbReference>
<dbReference type="GO" id="GO:0042918">
    <property type="term" value="P:alkanesulfonate transmembrane transport"/>
    <property type="evidence" value="ECO:0007669"/>
    <property type="project" value="TreeGrafter"/>
</dbReference>
<evidence type="ECO:0000256" key="3">
    <source>
        <dbReference type="ARBA" id="ARBA00022729"/>
    </source>
</evidence>
<evidence type="ECO:0000313" key="6">
    <source>
        <dbReference type="EMBL" id="SOY63845.1"/>
    </source>
</evidence>
<dbReference type="InterPro" id="IPR001638">
    <property type="entry name" value="Solute-binding_3/MltF_N"/>
</dbReference>
<reference evidence="6" key="1">
    <citation type="submission" date="2018-01" db="EMBL/GenBank/DDBJ databases">
        <authorList>
            <person name="Clerissi C."/>
        </authorList>
    </citation>
    <scope>NUCLEOTIDE SEQUENCE</scope>
    <source>
        <strain evidence="6">Cupriavidus taiwanensis STM 3521</strain>
    </source>
</reference>
<dbReference type="GO" id="GO:0042597">
    <property type="term" value="C:periplasmic space"/>
    <property type="evidence" value="ECO:0007669"/>
    <property type="project" value="UniProtKB-SubCell"/>
</dbReference>
<dbReference type="Pfam" id="PF09084">
    <property type="entry name" value="NMT1"/>
    <property type="match status" value="1"/>
</dbReference>
<dbReference type="EMBL" id="OFSP01000037">
    <property type="protein sequence ID" value="SOY63845.1"/>
    <property type="molecule type" value="Genomic_DNA"/>
</dbReference>
<sequence>MRWIKQIAMYFALAAALAPAAQTVQAAPAQGKNVVIAYQDMVVPWRYAQDMKELEKQTGYTVSFRQFGGGGDVIRAMASGQIAIGEAGTSPIASALSQGLDVELFWILDDINAAEAMVARNGSKIASVADLKGKRIGVPFVSTTHYHTLVALERARINPKDVRIVNMRPPEVAAAWERGDIDATFIWDPVLAKLKQSGTVLTTSGQIAADTGKATFDGMIANKKFARENPEFMVKLVRVLAAADENYRNNKASWTADSPMVKAVAKVSGAKPETVPASMALYGFPSLQEQVSERWLGGGAARALQSAAQFLKEQGTIQTVLPDYGPGVNAEWARRALR</sequence>
<keyword evidence="3 4" id="KW-0732">Signal</keyword>
<evidence type="ECO:0000256" key="4">
    <source>
        <dbReference type="SAM" id="SignalP"/>
    </source>
</evidence>
<comment type="caution">
    <text evidence="6">The sequence shown here is derived from an EMBL/GenBank/DDBJ whole genome shotgun (WGS) entry which is preliminary data.</text>
</comment>
<comment type="subcellular location">
    <subcellularLocation>
        <location evidence="1">Periplasm</location>
    </subcellularLocation>
</comment>
<evidence type="ECO:0000256" key="1">
    <source>
        <dbReference type="ARBA" id="ARBA00004418"/>
    </source>
</evidence>
<dbReference type="SMART" id="SM00062">
    <property type="entry name" value="PBPb"/>
    <property type="match status" value="1"/>
</dbReference>
<dbReference type="AlphaFoldDB" id="A0A375C6Y0"/>